<dbReference type="InterPro" id="IPR007404">
    <property type="entry name" value="YdjM-like"/>
</dbReference>
<dbReference type="EMBL" id="LJSX01000001">
    <property type="protein sequence ID" value="KPQ12604.1"/>
    <property type="molecule type" value="Genomic_DNA"/>
</dbReference>
<dbReference type="STRING" id="1653334.GA0071312_3731"/>
<evidence type="ECO:0000256" key="1">
    <source>
        <dbReference type="SAM" id="Phobius"/>
    </source>
</evidence>
<comment type="caution">
    <text evidence="2">The sequence shown here is derived from an EMBL/GenBank/DDBJ whole genome shotgun (WGS) entry which is preliminary data.</text>
</comment>
<accession>A0A0P7XY37</accession>
<sequence>MDPVTHMALGAAVGHFIGGRRLGWVAPVAGAAIAILPDLDIFWPLPERAVEFYTVHRGLTHSLFFAPVIGGLIGYGASRIHRAVRARRGRVLADDDARSVTKTWVLLAILVLVIHVLNDFSTVYGTQLFAPFSDRQFGLPAVPVIDPVYTLILLAGLFIAWRRGWSRPQARGMTLGALVLSTGYLLLALAQNERARDLVFADPGAQERIVTDYEVTTTMFSPWLRRIVTRESDSLHVGYVSTLNPRAINWTRIAREPRAEALVDAALATPEGAIYRRFARGLIHPHIVEGAQGDLYLRIGDMRYASPGAALRGMWGVEWPLSESADGLVIAGEGLRFMQRSEANAHVLRALFQAKAGQANDVF</sequence>
<feature type="transmembrane region" description="Helical" evidence="1">
    <location>
        <begin position="21"/>
        <end position="39"/>
    </location>
</feature>
<dbReference type="Proteomes" id="UP000050497">
    <property type="component" value="Unassembled WGS sequence"/>
</dbReference>
<proteinExistence type="predicted"/>
<protein>
    <submittedName>
        <fullName evidence="2">Inner membrane protein</fullName>
    </submittedName>
</protein>
<name>A0A0P7XY37_9HYPH</name>
<dbReference type="Proteomes" id="UP000182800">
    <property type="component" value="Unassembled WGS sequence"/>
</dbReference>
<dbReference type="OrthoDB" id="110250at2"/>
<evidence type="ECO:0000313" key="5">
    <source>
        <dbReference type="Proteomes" id="UP000182800"/>
    </source>
</evidence>
<evidence type="ECO:0000313" key="2">
    <source>
        <dbReference type="EMBL" id="KPQ12604.1"/>
    </source>
</evidence>
<keyword evidence="1" id="KW-1133">Transmembrane helix</keyword>
<evidence type="ECO:0000313" key="4">
    <source>
        <dbReference type="Proteomes" id="UP000050497"/>
    </source>
</evidence>
<dbReference type="AlphaFoldDB" id="A0A0P7XY37"/>
<dbReference type="Pfam" id="PF04307">
    <property type="entry name" value="YdjM"/>
    <property type="match status" value="1"/>
</dbReference>
<dbReference type="InterPro" id="IPR053170">
    <property type="entry name" value="Transcription_regulator"/>
</dbReference>
<keyword evidence="1" id="KW-0472">Membrane</keyword>
<dbReference type="PANTHER" id="PTHR40031">
    <property type="entry name" value="HYPOTHETICAL MEMBRANE SPANNING PROTEIN"/>
    <property type="match status" value="1"/>
</dbReference>
<dbReference type="EMBL" id="FMBM01000003">
    <property type="protein sequence ID" value="SCC82721.1"/>
    <property type="molecule type" value="Genomic_DNA"/>
</dbReference>
<reference evidence="3 5" key="2">
    <citation type="submission" date="2016-08" db="EMBL/GenBank/DDBJ databases">
        <authorList>
            <person name="Varghese N."/>
            <person name="Submissions Spin"/>
        </authorList>
    </citation>
    <scope>NUCLEOTIDE SEQUENCE [LARGE SCALE GENOMIC DNA]</scope>
    <source>
        <strain evidence="3 5">HL-109</strain>
    </source>
</reference>
<dbReference type="PANTHER" id="PTHR40031:SF1">
    <property type="entry name" value="MEMBRANE-BOUND METAL-DEPENDENT HYDROLASE"/>
    <property type="match status" value="1"/>
</dbReference>
<reference evidence="2 4" key="1">
    <citation type="submission" date="2015-09" db="EMBL/GenBank/DDBJ databases">
        <title>Identification and resolution of microdiversity through metagenomic sequencing of parallel consortia.</title>
        <authorList>
            <person name="Nelson W.C."/>
            <person name="Romine M.F."/>
            <person name="Lindemann S.R."/>
        </authorList>
    </citation>
    <scope>NUCLEOTIDE SEQUENCE [LARGE SCALE GENOMIC DNA]</scope>
    <source>
        <strain evidence="2">HL-109</strain>
    </source>
</reference>
<keyword evidence="5" id="KW-1185">Reference proteome</keyword>
<feature type="transmembrane region" description="Helical" evidence="1">
    <location>
        <begin position="59"/>
        <end position="78"/>
    </location>
</feature>
<dbReference type="RefSeq" id="WP_074446503.1">
    <property type="nucleotide sequence ID" value="NZ_FMBM01000003.1"/>
</dbReference>
<organism evidence="2 4">
    <name type="scientific">Saliniramus fredricksonii</name>
    <dbReference type="NCBI Taxonomy" id="1653334"/>
    <lineage>
        <taxon>Bacteria</taxon>
        <taxon>Pseudomonadati</taxon>
        <taxon>Pseudomonadota</taxon>
        <taxon>Alphaproteobacteria</taxon>
        <taxon>Hyphomicrobiales</taxon>
        <taxon>Salinarimonadaceae</taxon>
        <taxon>Saliniramus</taxon>
    </lineage>
</organism>
<keyword evidence="1" id="KW-0812">Transmembrane</keyword>
<feature type="transmembrane region" description="Helical" evidence="1">
    <location>
        <begin position="137"/>
        <end position="161"/>
    </location>
</feature>
<gene>
    <name evidence="3" type="ORF">GA0071312_3731</name>
    <name evidence="2" type="ORF">HLUCCO17_00485</name>
</gene>
<feature type="transmembrane region" description="Helical" evidence="1">
    <location>
        <begin position="99"/>
        <end position="117"/>
    </location>
</feature>
<feature type="transmembrane region" description="Helical" evidence="1">
    <location>
        <begin position="173"/>
        <end position="190"/>
    </location>
</feature>
<evidence type="ECO:0000313" key="3">
    <source>
        <dbReference type="EMBL" id="SCC82721.1"/>
    </source>
</evidence>